<evidence type="ECO:0000256" key="3">
    <source>
        <dbReference type="ARBA" id="ARBA00023015"/>
    </source>
</evidence>
<evidence type="ECO:0000259" key="7">
    <source>
        <dbReference type="PROSITE" id="PS50045"/>
    </source>
</evidence>
<dbReference type="InterPro" id="IPR002197">
    <property type="entry name" value="HTH_Fis"/>
</dbReference>
<feature type="modified residue" description="4-aspartylphosphate" evidence="5">
    <location>
        <position position="55"/>
    </location>
</feature>
<dbReference type="InterPro" id="IPR011006">
    <property type="entry name" value="CheY-like_superfamily"/>
</dbReference>
<evidence type="ECO:0000313" key="9">
    <source>
        <dbReference type="EMBL" id="WWV66290.1"/>
    </source>
</evidence>
<dbReference type="EMBL" id="CP146284">
    <property type="protein sequence ID" value="WWV66290.1"/>
    <property type="molecule type" value="Genomic_DNA"/>
</dbReference>
<keyword evidence="1" id="KW-0547">Nucleotide-binding</keyword>
<dbReference type="CDD" id="cd00009">
    <property type="entry name" value="AAA"/>
    <property type="match status" value="1"/>
</dbReference>
<evidence type="ECO:0000256" key="1">
    <source>
        <dbReference type="ARBA" id="ARBA00022741"/>
    </source>
</evidence>
<dbReference type="InterPro" id="IPR058031">
    <property type="entry name" value="AAA_lid_NorR"/>
</dbReference>
<reference evidence="9 10" key="1">
    <citation type="submission" date="2024-02" db="EMBL/GenBank/DDBJ databases">
        <title>Whole genome sequencing of Parabacteroides sp. AD58.</title>
        <authorList>
            <person name="Chaplin A.V."/>
            <person name="Pikina A.P."/>
            <person name="Sokolova S.R."/>
            <person name="Korostin D.O."/>
            <person name="Efimov B.A."/>
        </authorList>
    </citation>
    <scope>NUCLEOTIDE SEQUENCE [LARGE SCALE GENOMIC DNA]</scope>
    <source>
        <strain evidence="9 10">AD58</strain>
    </source>
</reference>
<dbReference type="Pfam" id="PF00158">
    <property type="entry name" value="Sigma54_activat"/>
    <property type="match status" value="1"/>
</dbReference>
<dbReference type="Pfam" id="PF00072">
    <property type="entry name" value="Response_reg"/>
    <property type="match status" value="1"/>
</dbReference>
<keyword evidence="4" id="KW-0804">Transcription</keyword>
<evidence type="ECO:0000256" key="2">
    <source>
        <dbReference type="ARBA" id="ARBA00022840"/>
    </source>
</evidence>
<accession>A0ABZ2IJR5</accession>
<dbReference type="Gene3D" id="3.40.50.300">
    <property type="entry name" value="P-loop containing nucleotide triphosphate hydrolases"/>
    <property type="match status" value="1"/>
</dbReference>
<dbReference type="CDD" id="cd00156">
    <property type="entry name" value="REC"/>
    <property type="match status" value="1"/>
</dbReference>
<dbReference type="Gene3D" id="3.40.50.2300">
    <property type="match status" value="1"/>
</dbReference>
<name>A0ABZ2IJR5_9BACT</name>
<protein>
    <submittedName>
        <fullName evidence="9">Sigma-54 dependent transcriptional regulator</fullName>
    </submittedName>
</protein>
<feature type="domain" description="Sigma-54 factor interaction" evidence="7">
    <location>
        <begin position="154"/>
        <end position="383"/>
    </location>
</feature>
<evidence type="ECO:0000256" key="6">
    <source>
        <dbReference type="SAM" id="MobiDB-lite"/>
    </source>
</evidence>
<proteinExistence type="predicted"/>
<organism evidence="9 10">
    <name type="scientific">Parabacteroides absconsus</name>
    <dbReference type="NCBI Taxonomy" id="2951805"/>
    <lineage>
        <taxon>Bacteria</taxon>
        <taxon>Pseudomonadati</taxon>
        <taxon>Bacteroidota</taxon>
        <taxon>Bacteroidia</taxon>
        <taxon>Bacteroidales</taxon>
        <taxon>Tannerellaceae</taxon>
        <taxon>Parabacteroides</taxon>
    </lineage>
</organism>
<feature type="region of interest" description="Disordered" evidence="6">
    <location>
        <begin position="129"/>
        <end position="152"/>
    </location>
</feature>
<evidence type="ECO:0000259" key="8">
    <source>
        <dbReference type="PROSITE" id="PS50110"/>
    </source>
</evidence>
<dbReference type="Pfam" id="PF02954">
    <property type="entry name" value="HTH_8"/>
    <property type="match status" value="1"/>
</dbReference>
<dbReference type="Gene3D" id="1.10.10.60">
    <property type="entry name" value="Homeodomain-like"/>
    <property type="match status" value="1"/>
</dbReference>
<keyword evidence="10" id="KW-1185">Reference proteome</keyword>
<keyword evidence="5" id="KW-0597">Phosphoprotein</keyword>
<dbReference type="SMART" id="SM00448">
    <property type="entry name" value="REC"/>
    <property type="match status" value="1"/>
</dbReference>
<dbReference type="RefSeq" id="WP_251968019.1">
    <property type="nucleotide sequence ID" value="NZ_CP146284.1"/>
</dbReference>
<dbReference type="InterPro" id="IPR002078">
    <property type="entry name" value="Sigma_54_int"/>
</dbReference>
<dbReference type="PANTHER" id="PTHR32071">
    <property type="entry name" value="TRANSCRIPTIONAL REGULATORY PROTEIN"/>
    <property type="match status" value="1"/>
</dbReference>
<dbReference type="Proteomes" id="UP001320603">
    <property type="component" value="Chromosome"/>
</dbReference>
<dbReference type="SUPFAM" id="SSF52172">
    <property type="entry name" value="CheY-like"/>
    <property type="match status" value="1"/>
</dbReference>
<dbReference type="PRINTS" id="PR01590">
    <property type="entry name" value="HTHFIS"/>
</dbReference>
<dbReference type="SUPFAM" id="SSF46689">
    <property type="entry name" value="Homeodomain-like"/>
    <property type="match status" value="1"/>
</dbReference>
<dbReference type="PANTHER" id="PTHR32071:SF113">
    <property type="entry name" value="ALGINATE BIOSYNTHESIS TRANSCRIPTIONAL REGULATORY PROTEIN ALGB"/>
    <property type="match status" value="1"/>
</dbReference>
<feature type="domain" description="Response regulatory" evidence="8">
    <location>
        <begin position="6"/>
        <end position="125"/>
    </location>
</feature>
<sequence length="456" mass="49887">MVNKGKILVVDDNPGIRAALKILLPKYFAAVELLASPKEIHASLREFAPDVILLDMNFEADTNTGNEGLFWLSEIKQRRPQTEVVLFTAYADIALAVEGMKRGAFDFIVKPWENEKLIATLQAASDKAVANNGKGGKAGGKGQKKTGEAGPSMLWGTGAAMTAVRRTVEKIAPTDASVLITGENGTGKDVLAAEIHRLSDRGQKPMVCVDAGAITETLFESELFGHVKGAFTDAHTDHTGKMEQANGSTLFLDEIGNIPLHLQAKLLRVLQNRSVTKVGDTRSIPIDIRLICATNKNLEEMVKQGTFREDLYYRINTIHLELPPLRERSDEIVPLANLFISRYAAKYHRPVTGLTDAARQVLLANRWSGNIRELQNGIEKAVILADGDKLDAEDFSLPLSVPGEAEPAAAAETLEEVEERTIRAAMDRFGGNLTHVAKSLNISRPTLYAKLKKYNI</sequence>
<gene>
    <name evidence="9" type="ORF">NEE14_015170</name>
</gene>
<dbReference type="InterPro" id="IPR027417">
    <property type="entry name" value="P-loop_NTPase"/>
</dbReference>
<dbReference type="Pfam" id="PF25601">
    <property type="entry name" value="AAA_lid_14"/>
    <property type="match status" value="1"/>
</dbReference>
<dbReference type="PROSITE" id="PS50110">
    <property type="entry name" value="RESPONSE_REGULATORY"/>
    <property type="match status" value="1"/>
</dbReference>
<dbReference type="SMART" id="SM00382">
    <property type="entry name" value="AAA"/>
    <property type="match status" value="1"/>
</dbReference>
<dbReference type="InterPro" id="IPR009057">
    <property type="entry name" value="Homeodomain-like_sf"/>
</dbReference>
<keyword evidence="3" id="KW-0805">Transcription regulation</keyword>
<evidence type="ECO:0000256" key="5">
    <source>
        <dbReference type="PROSITE-ProRule" id="PRU00169"/>
    </source>
</evidence>
<evidence type="ECO:0000313" key="10">
    <source>
        <dbReference type="Proteomes" id="UP001320603"/>
    </source>
</evidence>
<dbReference type="SUPFAM" id="SSF52540">
    <property type="entry name" value="P-loop containing nucleoside triphosphate hydrolases"/>
    <property type="match status" value="1"/>
</dbReference>
<evidence type="ECO:0000256" key="4">
    <source>
        <dbReference type="ARBA" id="ARBA00023163"/>
    </source>
</evidence>
<keyword evidence="2" id="KW-0067">ATP-binding</keyword>
<dbReference type="InterPro" id="IPR003593">
    <property type="entry name" value="AAA+_ATPase"/>
</dbReference>
<dbReference type="InterPro" id="IPR001789">
    <property type="entry name" value="Sig_transdc_resp-reg_receiver"/>
</dbReference>
<dbReference type="Gene3D" id="1.10.8.60">
    <property type="match status" value="1"/>
</dbReference>
<dbReference type="PROSITE" id="PS50045">
    <property type="entry name" value="SIGMA54_INTERACT_4"/>
    <property type="match status" value="1"/>
</dbReference>